<protein>
    <submittedName>
        <fullName evidence="2">Uncharacterized protein</fullName>
    </submittedName>
</protein>
<name>A0A729QAM2_SALHO</name>
<gene>
    <name evidence="2" type="ORF">G3430_004477</name>
</gene>
<dbReference type="EMBL" id="DAAROR010000082">
    <property type="protein sequence ID" value="HAE3262063.1"/>
    <property type="molecule type" value="Genomic_DNA"/>
</dbReference>
<accession>A0A729QAM2</accession>
<reference evidence="2" key="1">
    <citation type="journal article" date="2018" name="Genome Biol.">
        <title>SKESA: strategic k-mer extension for scrupulous assemblies.</title>
        <authorList>
            <person name="Souvorov A."/>
            <person name="Agarwala R."/>
            <person name="Lipman D.J."/>
        </authorList>
    </citation>
    <scope>NUCLEOTIDE SEQUENCE</scope>
    <source>
        <strain evidence="2">12-6852</strain>
    </source>
</reference>
<feature type="transmembrane region" description="Helical" evidence="1">
    <location>
        <begin position="38"/>
        <end position="59"/>
    </location>
</feature>
<keyword evidence="1" id="KW-1133">Transmembrane helix</keyword>
<dbReference type="AlphaFoldDB" id="A0A729QAM2"/>
<proteinExistence type="predicted"/>
<evidence type="ECO:0000256" key="1">
    <source>
        <dbReference type="SAM" id="Phobius"/>
    </source>
</evidence>
<reference evidence="2" key="2">
    <citation type="submission" date="2018-07" db="EMBL/GenBank/DDBJ databases">
        <authorList>
            <consortium name="NCBI Pathogen Detection Project"/>
        </authorList>
    </citation>
    <scope>NUCLEOTIDE SEQUENCE</scope>
    <source>
        <strain evidence="2">12-6852</strain>
    </source>
</reference>
<comment type="caution">
    <text evidence="2">The sequence shown here is derived from an EMBL/GenBank/DDBJ whole genome shotgun (WGS) entry which is preliminary data.</text>
</comment>
<keyword evidence="1" id="KW-0472">Membrane</keyword>
<organism evidence="2">
    <name type="scientific">Salmonella enterica subsp. houtenae serovar 18:z36,z38:-</name>
    <dbReference type="NCBI Taxonomy" id="2577510"/>
    <lineage>
        <taxon>Bacteria</taxon>
        <taxon>Pseudomonadati</taxon>
        <taxon>Pseudomonadota</taxon>
        <taxon>Gammaproteobacteria</taxon>
        <taxon>Enterobacterales</taxon>
        <taxon>Enterobacteriaceae</taxon>
        <taxon>Salmonella</taxon>
    </lineage>
</organism>
<feature type="transmembrane region" description="Helical" evidence="1">
    <location>
        <begin position="12"/>
        <end position="31"/>
    </location>
</feature>
<evidence type="ECO:0000313" key="2">
    <source>
        <dbReference type="EMBL" id="HAE3262063.1"/>
    </source>
</evidence>
<sequence length="66" mass="7670">SLIREGYIDTLQIMANFFIILPAGIITGYFTRRLELSTFYQTLLTAFVSILLMFIFSFLNKSNYCD</sequence>
<keyword evidence="1" id="KW-0812">Transmembrane</keyword>
<feature type="non-terminal residue" evidence="2">
    <location>
        <position position="1"/>
    </location>
</feature>